<dbReference type="GO" id="GO:0006513">
    <property type="term" value="P:protein monoubiquitination"/>
    <property type="evidence" value="ECO:0007669"/>
    <property type="project" value="TreeGrafter"/>
</dbReference>
<dbReference type="STRING" id="5288.A0A5C5FXW6"/>
<keyword evidence="3" id="KW-1185">Reference proteome</keyword>
<dbReference type="GO" id="GO:0031624">
    <property type="term" value="F:ubiquitin conjugating enzyme binding"/>
    <property type="evidence" value="ECO:0007669"/>
    <property type="project" value="TreeGrafter"/>
</dbReference>
<dbReference type="GO" id="GO:0030332">
    <property type="term" value="F:cyclin binding"/>
    <property type="evidence" value="ECO:0007669"/>
    <property type="project" value="TreeGrafter"/>
</dbReference>
<dbReference type="Pfam" id="PF09814">
    <property type="entry name" value="HECT_2"/>
    <property type="match status" value="1"/>
</dbReference>
<dbReference type="EMBL" id="SOZI01000055">
    <property type="protein sequence ID" value="TNY20884.1"/>
    <property type="molecule type" value="Genomic_DNA"/>
</dbReference>
<organism evidence="2 3">
    <name type="scientific">Rhodotorula diobovata</name>
    <dbReference type="NCBI Taxonomy" id="5288"/>
    <lineage>
        <taxon>Eukaryota</taxon>
        <taxon>Fungi</taxon>
        <taxon>Dikarya</taxon>
        <taxon>Basidiomycota</taxon>
        <taxon>Pucciniomycotina</taxon>
        <taxon>Microbotryomycetes</taxon>
        <taxon>Sporidiobolales</taxon>
        <taxon>Sporidiobolaceae</taxon>
        <taxon>Rhodotorula</taxon>
    </lineage>
</organism>
<evidence type="ECO:0000313" key="2">
    <source>
        <dbReference type="EMBL" id="TNY20884.1"/>
    </source>
</evidence>
<accession>A0A5C5FXW6</accession>
<dbReference type="GO" id="GO:0061630">
    <property type="term" value="F:ubiquitin protein ligase activity"/>
    <property type="evidence" value="ECO:0007669"/>
    <property type="project" value="TreeGrafter"/>
</dbReference>
<dbReference type="PANTHER" id="PTHR31531:SF2">
    <property type="entry name" value="E3 UBIQUITIN-PROTEIN LIGASE E3D"/>
    <property type="match status" value="1"/>
</dbReference>
<feature type="region of interest" description="Disordered" evidence="1">
    <location>
        <begin position="1"/>
        <end position="102"/>
    </location>
</feature>
<dbReference type="Proteomes" id="UP000311382">
    <property type="component" value="Unassembled WGS sequence"/>
</dbReference>
<evidence type="ECO:0000256" key="1">
    <source>
        <dbReference type="SAM" id="MobiDB-lite"/>
    </source>
</evidence>
<comment type="caution">
    <text evidence="2">The sequence shown here is derived from an EMBL/GenBank/DDBJ whole genome shotgun (WGS) entry which is preliminary data.</text>
</comment>
<dbReference type="GO" id="GO:0051865">
    <property type="term" value="P:protein autoubiquitination"/>
    <property type="evidence" value="ECO:0007669"/>
    <property type="project" value="TreeGrafter"/>
</dbReference>
<dbReference type="GO" id="GO:0000209">
    <property type="term" value="P:protein polyubiquitination"/>
    <property type="evidence" value="ECO:0007669"/>
    <property type="project" value="TreeGrafter"/>
</dbReference>
<proteinExistence type="predicted"/>
<dbReference type="GO" id="GO:0005829">
    <property type="term" value="C:cytosol"/>
    <property type="evidence" value="ECO:0007669"/>
    <property type="project" value="TreeGrafter"/>
</dbReference>
<feature type="compositionally biased region" description="Low complexity" evidence="1">
    <location>
        <begin position="438"/>
        <end position="447"/>
    </location>
</feature>
<dbReference type="GO" id="GO:0043161">
    <property type="term" value="P:proteasome-mediated ubiquitin-dependent protein catabolic process"/>
    <property type="evidence" value="ECO:0007669"/>
    <property type="project" value="TreeGrafter"/>
</dbReference>
<dbReference type="AlphaFoldDB" id="A0A5C5FXW6"/>
<name>A0A5C5FXW6_9BASI</name>
<dbReference type="OrthoDB" id="66510at2759"/>
<dbReference type="InterPro" id="IPR019193">
    <property type="entry name" value="UBQ-conj_enz_E2-bd_prot"/>
</dbReference>
<feature type="region of interest" description="Disordered" evidence="1">
    <location>
        <begin position="138"/>
        <end position="186"/>
    </location>
</feature>
<feature type="compositionally biased region" description="Polar residues" evidence="1">
    <location>
        <begin position="1088"/>
        <end position="1102"/>
    </location>
</feature>
<dbReference type="PANTHER" id="PTHR31531">
    <property type="entry name" value="E3 UBIQUITIN-PROTEIN LIGASE E3D FAMILY MEMBER"/>
    <property type="match status" value="1"/>
</dbReference>
<reference evidence="2 3" key="1">
    <citation type="submission" date="2019-03" db="EMBL/GenBank/DDBJ databases">
        <title>Rhodosporidium diobovatum UCD-FST 08-225 genome sequencing, assembly, and annotation.</title>
        <authorList>
            <person name="Fakankun I.U."/>
            <person name="Fristensky B."/>
            <person name="Levin D.B."/>
        </authorList>
    </citation>
    <scope>NUCLEOTIDE SEQUENCE [LARGE SCALE GENOMIC DNA]</scope>
    <source>
        <strain evidence="2 3">UCD-FST 08-225</strain>
    </source>
</reference>
<dbReference type="GO" id="GO:0005634">
    <property type="term" value="C:nucleus"/>
    <property type="evidence" value="ECO:0007669"/>
    <property type="project" value="TreeGrafter"/>
</dbReference>
<gene>
    <name evidence="2" type="ORF">DMC30DRAFT_229661</name>
</gene>
<feature type="region of interest" description="Disordered" evidence="1">
    <location>
        <begin position="1078"/>
        <end position="1102"/>
    </location>
</feature>
<dbReference type="GO" id="GO:0000151">
    <property type="term" value="C:ubiquitin ligase complex"/>
    <property type="evidence" value="ECO:0007669"/>
    <property type="project" value="TreeGrafter"/>
</dbReference>
<feature type="compositionally biased region" description="Low complexity" evidence="1">
    <location>
        <begin position="1078"/>
        <end position="1087"/>
    </location>
</feature>
<sequence>MATLERPAPLSAEPHLDRPASFDPTAVPVGPNALAHLVAGQHAPSQQDQGQQDDDLVELGQEQLFAGTRTRGPAGASQERVEQQSLSAGDGPRQLERSPEGSQELLGSLGAAKHVFLSALGSLLQEFLGSNSRPVSFAGDGAPTTSTSSPPPPNPFVDSSSAESQPAWHDTLTTGDAPAIDPAQTSSPDLMLSTLVDMLRSQSTTSLTAPSPVMRSVERVSPLIRSSPAAQSSATVDGALLEELQARVEAAAVEVLPPIEAELARTLASLLMCIERLATISRTEAPLNVARRPSQPASPVEPAPPANVYEALEREAAALIQSGREQPSTTSPEAVVGAARQVEQAERDLLWGRVDDLSERVKLLSQQRAEGVDSFMQGTGANRTLREGELGDLPRYSLDGDAAGQAHLPPAYYGEDTMLADEKSDPASDVKPAPPRSPSLLDPASAAARPVARIRKVSSANSEKMQRDLDSVSQAIERLYVVSPQLANQRVEPDRRKLRERQLVKLGNAIERLSQGRLEDQRAMALPAGEDELDEAVAERRRAQTREREQRAMDRMLDQIDRAASRTLADQRVELNGKRKEVLNLDTVKPEFEPLADKYEARRRTYILEHTGKGRYDSQDAKLHTRSSVSPLFPPPPVGLNDPVTINEFFAGEQLDEADADAHSRQRSQSLPAVRKKFSSPSLFRPKAAAGEDTTTSALCNKNGSLRSGLFKKPAALAIAGRRGSYDASGMTGLGVFGTGLSRSSSATGLDVLEIPHFDWVTEESRNLGTLVVTFWPRVPPSAKRATEEYDVVAVEAESVLVASTRGGPASRISLPCQVVAQKATVVPVGSYYEIKLVTAGLSSPTKSRADLEVHTPLSTDELRETAPAAFQCSTCDAELVDATLIKRYNALPSEHWAELLDAWMCHQDQTLSDDLIAKGKGIKPRDDEGLVGTTYILLPQEVTRNWVTPQGEPSKANNSDLLFPAHCASCSSLIGSHVRPVGSSPDEQTALRLLKYATYPVSSRPDATAFRHSLASYITAELLETGQAHACHRFVLENAEDEQARLLLWFFNPAIRIAFSSTASATSVLEHPTAATSASPAASSSTDGAQRPSTPSAKSTSRSLNAVKVFYTAVQGDDDPACGPFTQAKSERVAYPRAVLDRVDELLRASTLVYPPAKRRFGELAVGFLERI</sequence>
<protein>
    <submittedName>
        <fullName evidence="2">HECT-like ubiquitin-conjugating enzyme-binding-domain-containing protein</fullName>
    </submittedName>
</protein>
<feature type="region of interest" description="Disordered" evidence="1">
    <location>
        <begin position="422"/>
        <end position="447"/>
    </location>
</feature>
<evidence type="ECO:0000313" key="3">
    <source>
        <dbReference type="Proteomes" id="UP000311382"/>
    </source>
</evidence>